<dbReference type="InterPro" id="IPR001709">
    <property type="entry name" value="Flavoprot_Pyr_Nucl_cyt_Rdtase"/>
</dbReference>
<dbReference type="SUPFAM" id="SSF52343">
    <property type="entry name" value="Ferredoxin reductase-like, C-terminal NADP-linked domain"/>
    <property type="match status" value="1"/>
</dbReference>
<evidence type="ECO:0000256" key="2">
    <source>
        <dbReference type="ARBA" id="ARBA00022643"/>
    </source>
</evidence>
<dbReference type="GO" id="GO:0050660">
    <property type="term" value="F:flavin adenine dinucleotide binding"/>
    <property type="evidence" value="ECO:0007669"/>
    <property type="project" value="TreeGrafter"/>
</dbReference>
<comment type="caution">
    <text evidence="7">The sequence shown here is derived from an EMBL/GenBank/DDBJ whole genome shotgun (WGS) entry which is preliminary data.</text>
</comment>
<gene>
    <name evidence="7" type="ORF">RT97_09280</name>
</gene>
<sequence>MSEAMLRALGAGATTAAYAALCLAVYARQRRLRTAAVREAASLSADGDTAPTLVVFASQTGQAETIAWQTARQLRAAGTPVRVMELNALDAVTLGSASRALFVASTYGEGDAPDGASVFAERVMDSPLTLSSLRYAVLALGDRQYKNFCGFGRTLDAWLHAAGAKRDFECIEVDNSDPVALAAWQSRWGEAAIDHEDPADAFAPWRLARRELLNAGSAGAPVFQLGLVPHSGAMPQWASGDLAQIAVASDPARPRDYSIASLHTDGELQLLVRQEQHPDGTLGTASGLLTSTLTLGDTVALRLRPHRTFRLDGNESRPLILIGNGTGLAGLRAHLRARAAAGEHDNWLVFGERQAAHDFLCREEIEAWQASGVLQRLDMVFSRDQPERLYVQHRLLQSADALRAWLRNGAAVYVCGSLQGMAAGVDAALRQVAGEPLWSDMVSEGRCRRDVY</sequence>
<dbReference type="InterPro" id="IPR039261">
    <property type="entry name" value="FNR_nucleotide-bd"/>
</dbReference>
<evidence type="ECO:0000313" key="7">
    <source>
        <dbReference type="EMBL" id="KIQ33580.1"/>
    </source>
</evidence>
<dbReference type="InterPro" id="IPR008254">
    <property type="entry name" value="Flavodoxin/NO_synth"/>
</dbReference>
<dbReference type="Pfam" id="PF00175">
    <property type="entry name" value="NAD_binding_1"/>
    <property type="match status" value="1"/>
</dbReference>
<dbReference type="PANTHER" id="PTHR19384:SF17">
    <property type="entry name" value="NADPH--CYTOCHROME P450 REDUCTASE"/>
    <property type="match status" value="1"/>
</dbReference>
<dbReference type="Proteomes" id="UP000032067">
    <property type="component" value="Unassembled WGS sequence"/>
</dbReference>
<dbReference type="InterPro" id="IPR029039">
    <property type="entry name" value="Flavoprotein-like_sf"/>
</dbReference>
<feature type="domain" description="Flavodoxin-like" evidence="5">
    <location>
        <begin position="52"/>
        <end position="193"/>
    </location>
</feature>
<dbReference type="CDD" id="cd06200">
    <property type="entry name" value="SiR_like1"/>
    <property type="match status" value="1"/>
</dbReference>
<keyword evidence="3" id="KW-0249">Electron transport</keyword>
<name>A0A0D0MWT2_VARPD</name>
<dbReference type="RefSeq" id="WP_042578497.1">
    <property type="nucleotide sequence ID" value="NZ_JXQQ01000020.1"/>
</dbReference>
<dbReference type="EC" id="1.6.2.4" evidence="4"/>
<dbReference type="InterPro" id="IPR017927">
    <property type="entry name" value="FAD-bd_FR_type"/>
</dbReference>
<dbReference type="InterPro" id="IPR017938">
    <property type="entry name" value="Riboflavin_synthase-like_b-brl"/>
</dbReference>
<evidence type="ECO:0000259" key="6">
    <source>
        <dbReference type="PROSITE" id="PS51384"/>
    </source>
</evidence>
<dbReference type="PROSITE" id="PS51384">
    <property type="entry name" value="FAD_FR"/>
    <property type="match status" value="1"/>
</dbReference>
<dbReference type="InterPro" id="IPR001094">
    <property type="entry name" value="Flavdoxin-like"/>
</dbReference>
<keyword evidence="1" id="KW-0285">Flavoprotein</keyword>
<dbReference type="PANTHER" id="PTHR19384">
    <property type="entry name" value="NITRIC OXIDE SYNTHASE-RELATED"/>
    <property type="match status" value="1"/>
</dbReference>
<evidence type="ECO:0000256" key="4">
    <source>
        <dbReference type="ARBA" id="ARBA00023797"/>
    </source>
</evidence>
<dbReference type="GO" id="GO:0003958">
    <property type="term" value="F:NADPH-hemoprotein reductase activity"/>
    <property type="evidence" value="ECO:0007669"/>
    <property type="project" value="UniProtKB-EC"/>
</dbReference>
<evidence type="ECO:0000256" key="3">
    <source>
        <dbReference type="ARBA" id="ARBA00022982"/>
    </source>
</evidence>
<dbReference type="Gene3D" id="3.40.50.80">
    <property type="entry name" value="Nucleotide-binding domain of ferredoxin-NADP reductase (FNR) module"/>
    <property type="match status" value="1"/>
</dbReference>
<dbReference type="Pfam" id="PF00258">
    <property type="entry name" value="Flavodoxin_1"/>
    <property type="match status" value="1"/>
</dbReference>
<accession>A0A0D0MWT2</accession>
<keyword evidence="3" id="KW-0813">Transport</keyword>
<dbReference type="PRINTS" id="PR00371">
    <property type="entry name" value="FPNCR"/>
</dbReference>
<dbReference type="PROSITE" id="PS50902">
    <property type="entry name" value="FLAVODOXIN_LIKE"/>
    <property type="match status" value="1"/>
</dbReference>
<dbReference type="Gene3D" id="2.40.30.10">
    <property type="entry name" value="Translation factors"/>
    <property type="match status" value="1"/>
</dbReference>
<dbReference type="InterPro" id="IPR001433">
    <property type="entry name" value="OxRdtase_FAD/NAD-bd"/>
</dbReference>
<dbReference type="GO" id="GO:0005829">
    <property type="term" value="C:cytosol"/>
    <property type="evidence" value="ECO:0007669"/>
    <property type="project" value="TreeGrafter"/>
</dbReference>
<evidence type="ECO:0000259" key="5">
    <source>
        <dbReference type="PROSITE" id="PS50902"/>
    </source>
</evidence>
<evidence type="ECO:0000313" key="8">
    <source>
        <dbReference type="Proteomes" id="UP000032067"/>
    </source>
</evidence>
<dbReference type="Gene3D" id="3.40.50.360">
    <property type="match status" value="1"/>
</dbReference>
<dbReference type="EMBL" id="JXQQ01000020">
    <property type="protein sequence ID" value="KIQ33580.1"/>
    <property type="molecule type" value="Genomic_DNA"/>
</dbReference>
<keyword evidence="2" id="KW-0288">FMN</keyword>
<reference evidence="7 8" key="1">
    <citation type="submission" date="2014-12" db="EMBL/GenBank/DDBJ databases">
        <title>16Stimator: statistical estimation of ribosomal gene copy numbers from draft genome assemblies.</title>
        <authorList>
            <person name="Perisin M.A."/>
            <person name="Vetter M."/>
            <person name="Gilbert J.A."/>
            <person name="Bergelson J."/>
        </authorList>
    </citation>
    <scope>NUCLEOTIDE SEQUENCE [LARGE SCALE GENOMIC DNA]</scope>
    <source>
        <strain evidence="7 8">MEDvA23</strain>
    </source>
</reference>
<dbReference type="OrthoDB" id="9816402at2"/>
<protein>
    <recommendedName>
        <fullName evidence="4">NADPH--hemoprotein reductase</fullName>
        <ecNumber evidence="4">1.6.2.4</ecNumber>
    </recommendedName>
</protein>
<feature type="domain" description="FAD-binding FR-type" evidence="6">
    <location>
        <begin position="200"/>
        <end position="312"/>
    </location>
</feature>
<proteinExistence type="predicted"/>
<dbReference type="GO" id="GO:0010181">
    <property type="term" value="F:FMN binding"/>
    <property type="evidence" value="ECO:0007669"/>
    <property type="project" value="InterPro"/>
</dbReference>
<evidence type="ECO:0000256" key="1">
    <source>
        <dbReference type="ARBA" id="ARBA00022630"/>
    </source>
</evidence>
<dbReference type="SUPFAM" id="SSF52218">
    <property type="entry name" value="Flavoproteins"/>
    <property type="match status" value="1"/>
</dbReference>
<organism evidence="7 8">
    <name type="scientific">Variovorax paradoxus</name>
    <dbReference type="NCBI Taxonomy" id="34073"/>
    <lineage>
        <taxon>Bacteria</taxon>
        <taxon>Pseudomonadati</taxon>
        <taxon>Pseudomonadota</taxon>
        <taxon>Betaproteobacteria</taxon>
        <taxon>Burkholderiales</taxon>
        <taxon>Comamonadaceae</taxon>
        <taxon>Variovorax</taxon>
    </lineage>
</organism>
<dbReference type="PRINTS" id="PR00369">
    <property type="entry name" value="FLAVODOXIN"/>
</dbReference>
<dbReference type="AlphaFoldDB" id="A0A0D0MWT2"/>
<dbReference type="SUPFAM" id="SSF63380">
    <property type="entry name" value="Riboflavin synthase domain-like"/>
    <property type="match status" value="1"/>
</dbReference>